<evidence type="ECO:0000259" key="3">
    <source>
        <dbReference type="PROSITE" id="PS50222"/>
    </source>
</evidence>
<name>S9UXP0_9TRYP</name>
<dbReference type="GO" id="GO:0005509">
    <property type="term" value="F:calcium ion binding"/>
    <property type="evidence" value="ECO:0007669"/>
    <property type="project" value="InterPro"/>
</dbReference>
<keyword evidence="4" id="KW-0969">Cilium</keyword>
<keyword evidence="4" id="KW-0966">Cell projection</keyword>
<organism evidence="4 5">
    <name type="scientific">Strigomonas culicis</name>
    <dbReference type="NCBI Taxonomy" id="28005"/>
    <lineage>
        <taxon>Eukaryota</taxon>
        <taxon>Discoba</taxon>
        <taxon>Euglenozoa</taxon>
        <taxon>Kinetoplastea</taxon>
        <taxon>Metakinetoplastina</taxon>
        <taxon>Trypanosomatida</taxon>
        <taxon>Trypanosomatidae</taxon>
        <taxon>Strigomonadinae</taxon>
        <taxon>Strigomonas</taxon>
    </lineage>
</organism>
<keyword evidence="2" id="KW-0677">Repeat</keyword>
<dbReference type="AlphaFoldDB" id="S9UXP0"/>
<accession>S9UXP0</accession>
<keyword evidence="1" id="KW-0479">Metal-binding</keyword>
<dbReference type="Gene3D" id="1.10.238.10">
    <property type="entry name" value="EF-hand"/>
    <property type="match status" value="1"/>
</dbReference>
<dbReference type="InterPro" id="IPR011992">
    <property type="entry name" value="EF-hand-dom_pair"/>
</dbReference>
<dbReference type="PROSITE" id="PS50222">
    <property type="entry name" value="EF_HAND_2"/>
    <property type="match status" value="1"/>
</dbReference>
<comment type="caution">
    <text evidence="4">The sequence shown here is derived from an EMBL/GenBank/DDBJ whole genome shotgun (WGS) entry which is preliminary data.</text>
</comment>
<dbReference type="SUPFAM" id="SSF47473">
    <property type="entry name" value="EF-hand"/>
    <property type="match status" value="1"/>
</dbReference>
<sequence>MLVSREEFREGVPLLAAWGAVVGDVHATFRGIDPTDSGYITFEEFVEWATTRKIEGEKRMPAASMSLISAPFTTLPDAAQLGMA</sequence>
<dbReference type="PRINTS" id="PR01362">
    <property type="entry name" value="CALFLAGIN"/>
</dbReference>
<evidence type="ECO:0000256" key="2">
    <source>
        <dbReference type="ARBA" id="ARBA00022737"/>
    </source>
</evidence>
<evidence type="ECO:0000313" key="5">
    <source>
        <dbReference type="Proteomes" id="UP000015354"/>
    </source>
</evidence>
<reference evidence="4 5" key="1">
    <citation type="journal article" date="2013" name="PLoS ONE">
        <title>Predicting the Proteins of Angomonas deanei, Strigomonas culicis and Their Respective Endosymbionts Reveals New Aspects of the Trypanosomatidae Family.</title>
        <authorList>
            <person name="Motta M.C."/>
            <person name="Martins A.C."/>
            <person name="de Souza S.S."/>
            <person name="Catta-Preta C.M."/>
            <person name="Silva R."/>
            <person name="Klein C.C."/>
            <person name="de Almeida L.G."/>
            <person name="de Lima Cunha O."/>
            <person name="Ciapina L.P."/>
            <person name="Brocchi M."/>
            <person name="Colabardini A.C."/>
            <person name="de Araujo Lima B."/>
            <person name="Machado C.R."/>
            <person name="de Almeida Soares C.M."/>
            <person name="Probst C.M."/>
            <person name="de Menezes C.B."/>
            <person name="Thompson C.E."/>
            <person name="Bartholomeu D.C."/>
            <person name="Gradia D.F."/>
            <person name="Pavoni D.P."/>
            <person name="Grisard E.C."/>
            <person name="Fantinatti-Garboggini F."/>
            <person name="Marchini F.K."/>
            <person name="Rodrigues-Luiz G.F."/>
            <person name="Wagner G."/>
            <person name="Goldman G.H."/>
            <person name="Fietto J.L."/>
            <person name="Elias M.C."/>
            <person name="Goldman M.H."/>
            <person name="Sagot M.F."/>
            <person name="Pereira M."/>
            <person name="Stoco P.H."/>
            <person name="de Mendonca-Neto R.P."/>
            <person name="Teixeira S.M."/>
            <person name="Maciel T.E."/>
            <person name="de Oliveira Mendes T.A."/>
            <person name="Urmenyi T.P."/>
            <person name="de Souza W."/>
            <person name="Schenkman S."/>
            <person name="de Vasconcelos A.T."/>
        </authorList>
    </citation>
    <scope>NUCLEOTIDE SEQUENCE [LARGE SCALE GENOMIC DNA]</scope>
</reference>
<dbReference type="EMBL" id="ATMH01012228">
    <property type="protein sequence ID" value="EPY15310.1"/>
    <property type="molecule type" value="Genomic_DNA"/>
</dbReference>
<dbReference type="Proteomes" id="UP000015354">
    <property type="component" value="Unassembled WGS sequence"/>
</dbReference>
<feature type="domain" description="EF-hand" evidence="3">
    <location>
        <begin position="20"/>
        <end position="55"/>
    </location>
</feature>
<evidence type="ECO:0000313" key="4">
    <source>
        <dbReference type="EMBL" id="EPY15310.1"/>
    </source>
</evidence>
<gene>
    <name evidence="4" type="ORF">STCU_12135</name>
</gene>
<keyword evidence="4" id="KW-0282">Flagellum</keyword>
<dbReference type="InterPro" id="IPR002048">
    <property type="entry name" value="EF_hand_dom"/>
</dbReference>
<dbReference type="InterPro" id="IPR003299">
    <property type="entry name" value="Calflagin-bd"/>
</dbReference>
<proteinExistence type="predicted"/>
<keyword evidence="5" id="KW-1185">Reference proteome</keyword>
<evidence type="ECO:0000256" key="1">
    <source>
        <dbReference type="ARBA" id="ARBA00022723"/>
    </source>
</evidence>
<protein>
    <submittedName>
        <fullName evidence="4">Flagellar calcium-binding protein</fullName>
    </submittedName>
</protein>